<evidence type="ECO:0000256" key="8">
    <source>
        <dbReference type="ARBA" id="ARBA00023136"/>
    </source>
</evidence>
<evidence type="ECO:0000256" key="1">
    <source>
        <dbReference type="ARBA" id="ARBA00004141"/>
    </source>
</evidence>
<evidence type="ECO:0000256" key="2">
    <source>
        <dbReference type="ARBA" id="ARBA00007376"/>
    </source>
</evidence>
<reference evidence="16" key="1">
    <citation type="submission" date="2025-08" db="UniProtKB">
        <authorList>
            <consortium name="RefSeq"/>
        </authorList>
    </citation>
    <scope>IDENTIFICATION</scope>
</reference>
<keyword evidence="4" id="KW-0716">Sensory transduction</keyword>
<proteinExistence type="inferred from homology"/>
<dbReference type="PANTHER" id="PTHR11394">
    <property type="entry name" value="TASTE RECEPTOR TYPE 2"/>
    <property type="match status" value="1"/>
</dbReference>
<accession>A0ABM0LMV2</accession>
<evidence type="ECO:0000256" key="13">
    <source>
        <dbReference type="SAM" id="Phobius"/>
    </source>
</evidence>
<evidence type="ECO:0000256" key="3">
    <source>
        <dbReference type="ARBA" id="ARBA00022480"/>
    </source>
</evidence>
<dbReference type="Pfam" id="PF05296">
    <property type="entry name" value="TAS2R"/>
    <property type="match status" value="1"/>
</dbReference>
<gene>
    <name evidence="16" type="primary">LOC101996105</name>
</gene>
<dbReference type="Gene3D" id="1.20.1070.10">
    <property type="entry name" value="Rhodopsin 7-helix transmembrane proteins"/>
    <property type="match status" value="1"/>
</dbReference>
<evidence type="ECO:0000259" key="14">
    <source>
        <dbReference type="PROSITE" id="PS50262"/>
    </source>
</evidence>
<feature type="transmembrane region" description="Helical" evidence="13">
    <location>
        <begin position="129"/>
        <end position="148"/>
    </location>
</feature>
<keyword evidence="7" id="KW-0297">G-protein coupled receptor</keyword>
<name>A0ABM0LMV2_MICOH</name>
<comment type="subcellular location">
    <subcellularLocation>
        <location evidence="1">Membrane</location>
        <topology evidence="1">Multi-pass membrane protein</topology>
    </subcellularLocation>
</comment>
<dbReference type="RefSeq" id="XP_005369292.3">
    <property type="nucleotide sequence ID" value="XM_005369235.3"/>
</dbReference>
<keyword evidence="10" id="KW-0325">Glycoprotein</keyword>
<comment type="similarity">
    <text evidence="2 12">Belongs to the G-protein coupled receptor T2R family.</text>
</comment>
<dbReference type="PANTHER" id="PTHR11394:SF23">
    <property type="entry name" value="TASTE RECEPTOR TYPE 2 MEMBER 14"/>
    <property type="match status" value="1"/>
</dbReference>
<keyword evidence="3" id="KW-0919">Taste</keyword>
<feature type="transmembrane region" description="Helical" evidence="13">
    <location>
        <begin position="87"/>
        <end position="109"/>
    </location>
</feature>
<feature type="transmembrane region" description="Helical" evidence="13">
    <location>
        <begin position="185"/>
        <end position="209"/>
    </location>
</feature>
<feature type="transmembrane region" description="Helical" evidence="13">
    <location>
        <begin position="230"/>
        <end position="251"/>
    </location>
</feature>
<evidence type="ECO:0000256" key="12">
    <source>
        <dbReference type="RuleBase" id="RU004423"/>
    </source>
</evidence>
<feature type="transmembrane region" description="Helical" evidence="13">
    <location>
        <begin position="6"/>
        <end position="35"/>
    </location>
</feature>
<dbReference type="GeneID" id="101996105"/>
<dbReference type="Proteomes" id="UP000694915">
    <property type="component" value="Unplaced"/>
</dbReference>
<keyword evidence="9" id="KW-0675">Receptor</keyword>
<evidence type="ECO:0000256" key="9">
    <source>
        <dbReference type="ARBA" id="ARBA00023170"/>
    </source>
</evidence>
<evidence type="ECO:0000256" key="5">
    <source>
        <dbReference type="ARBA" id="ARBA00022692"/>
    </source>
</evidence>
<evidence type="ECO:0000256" key="11">
    <source>
        <dbReference type="ARBA" id="ARBA00023224"/>
    </source>
</evidence>
<dbReference type="InterPro" id="IPR007960">
    <property type="entry name" value="TAS2R"/>
</dbReference>
<evidence type="ECO:0000313" key="15">
    <source>
        <dbReference type="Proteomes" id="UP000694915"/>
    </source>
</evidence>
<feature type="transmembrane region" description="Helical" evidence="13">
    <location>
        <begin position="47"/>
        <end position="67"/>
    </location>
</feature>
<dbReference type="CDD" id="cd15019">
    <property type="entry name" value="7tm_TAS2R14-like"/>
    <property type="match status" value="1"/>
</dbReference>
<protein>
    <submittedName>
        <fullName evidence="16">Taste receptor type 2 member 140-like</fullName>
    </submittedName>
</protein>
<keyword evidence="15" id="KW-1185">Reference proteome</keyword>
<dbReference type="SUPFAM" id="SSF81321">
    <property type="entry name" value="Family A G protein-coupled receptor-like"/>
    <property type="match status" value="1"/>
</dbReference>
<sequence length="252" mass="28944">MSHILYVTLIFILSVELIIGNLGNTFMALVNILDWVKKRKISSVDQILTALAISRIILIWSLIAHLLVSSIYRTLVIPGKVMRIIKIFWTVTNHFSIWFATCLSIFYFLKIANFSSYIFLYLKWRVKKVVLVTFLISLLILVLNILIINTHIDVWIDGYEANVSFSAITGNLAEFSRLVLLVNTMFTLTPLTVSLTMFLLLIFSLWRHLKNMQHNAKGSRDVSTTAHIKALHTVVTFLLLYMIFFLSLLSLC</sequence>
<keyword evidence="11" id="KW-0807">Transducer</keyword>
<feature type="domain" description="G-protein coupled receptors family 1 profile" evidence="14">
    <location>
        <begin position="23"/>
        <end position="252"/>
    </location>
</feature>
<organism evidence="15 16">
    <name type="scientific">Microtus ochrogaster</name>
    <name type="common">Prairie vole</name>
    <dbReference type="NCBI Taxonomy" id="79684"/>
    <lineage>
        <taxon>Eukaryota</taxon>
        <taxon>Metazoa</taxon>
        <taxon>Chordata</taxon>
        <taxon>Craniata</taxon>
        <taxon>Vertebrata</taxon>
        <taxon>Euteleostomi</taxon>
        <taxon>Mammalia</taxon>
        <taxon>Eutheria</taxon>
        <taxon>Euarchontoglires</taxon>
        <taxon>Glires</taxon>
        <taxon>Rodentia</taxon>
        <taxon>Myomorpha</taxon>
        <taxon>Muroidea</taxon>
        <taxon>Cricetidae</taxon>
        <taxon>Arvicolinae</taxon>
        <taxon>Microtus</taxon>
    </lineage>
</organism>
<keyword evidence="5 13" id="KW-0812">Transmembrane</keyword>
<dbReference type="InterPro" id="IPR017452">
    <property type="entry name" value="GPCR_Rhodpsn_7TM"/>
</dbReference>
<evidence type="ECO:0000313" key="16">
    <source>
        <dbReference type="RefSeq" id="XP_005369292.3"/>
    </source>
</evidence>
<evidence type="ECO:0000256" key="4">
    <source>
        <dbReference type="ARBA" id="ARBA00022606"/>
    </source>
</evidence>
<dbReference type="PROSITE" id="PS50262">
    <property type="entry name" value="G_PROTEIN_RECEP_F1_2"/>
    <property type="match status" value="1"/>
</dbReference>
<keyword evidence="8 13" id="KW-0472">Membrane</keyword>
<evidence type="ECO:0000256" key="10">
    <source>
        <dbReference type="ARBA" id="ARBA00023180"/>
    </source>
</evidence>
<evidence type="ECO:0000256" key="6">
    <source>
        <dbReference type="ARBA" id="ARBA00022989"/>
    </source>
</evidence>
<keyword evidence="6 13" id="KW-1133">Transmembrane helix</keyword>
<evidence type="ECO:0000256" key="7">
    <source>
        <dbReference type="ARBA" id="ARBA00023040"/>
    </source>
</evidence>